<dbReference type="InterPro" id="IPR036890">
    <property type="entry name" value="HATPase_C_sf"/>
</dbReference>
<protein>
    <recommendedName>
        <fullName evidence="4">histidine kinase</fullName>
        <ecNumber evidence="4">2.7.13.3</ecNumber>
    </recommendedName>
</protein>
<evidence type="ECO:0000256" key="13">
    <source>
        <dbReference type="ARBA" id="ARBA00022989"/>
    </source>
</evidence>
<dbReference type="InterPro" id="IPR050428">
    <property type="entry name" value="TCS_sensor_his_kinase"/>
</dbReference>
<dbReference type="Pfam" id="PF02518">
    <property type="entry name" value="HATPase_c"/>
    <property type="match status" value="1"/>
</dbReference>
<evidence type="ECO:0000256" key="6">
    <source>
        <dbReference type="ARBA" id="ARBA00022519"/>
    </source>
</evidence>
<feature type="transmembrane region" description="Helical" evidence="16">
    <location>
        <begin position="14"/>
        <end position="33"/>
    </location>
</feature>
<reference evidence="19 20" key="1">
    <citation type="journal article" date="2023" name="Antonie Van Leeuwenhoek">
        <title>Mesoterricola silvestris gen. nov., sp. nov., Mesoterricola sediminis sp. nov., Geothrix oryzae sp. nov., Geothrix edaphica sp. nov., Geothrix rubra sp. nov., and Geothrix limicola sp. nov., six novel members of Acidobacteriota isolated from soils.</title>
        <authorList>
            <person name="Itoh H."/>
            <person name="Sugisawa Y."/>
            <person name="Mise K."/>
            <person name="Xu Z."/>
            <person name="Kuniyasu M."/>
            <person name="Ushijima N."/>
            <person name="Kawano K."/>
            <person name="Kobayashi E."/>
            <person name="Shiratori Y."/>
            <person name="Masuda Y."/>
            <person name="Senoo K."/>
        </authorList>
    </citation>
    <scope>NUCLEOTIDE SEQUENCE [LARGE SCALE GENOMIC DNA]</scope>
    <source>
        <strain evidence="19 20">Red803</strain>
    </source>
</reference>
<keyword evidence="15 16" id="KW-0472">Membrane</keyword>
<dbReference type="EMBL" id="BSDD01000005">
    <property type="protein sequence ID" value="GLH71100.1"/>
    <property type="molecule type" value="Genomic_DNA"/>
</dbReference>
<evidence type="ECO:0000256" key="5">
    <source>
        <dbReference type="ARBA" id="ARBA00022475"/>
    </source>
</evidence>
<proteinExistence type="predicted"/>
<keyword evidence="11 19" id="KW-0418">Kinase</keyword>
<evidence type="ECO:0000256" key="3">
    <source>
        <dbReference type="ARBA" id="ARBA00004533"/>
    </source>
</evidence>
<keyword evidence="6" id="KW-0997">Cell inner membrane</keyword>
<dbReference type="CDD" id="cd00075">
    <property type="entry name" value="HATPase"/>
    <property type="match status" value="1"/>
</dbReference>
<evidence type="ECO:0000256" key="1">
    <source>
        <dbReference type="ARBA" id="ARBA00000085"/>
    </source>
</evidence>
<dbReference type="Gene3D" id="6.10.340.10">
    <property type="match status" value="1"/>
</dbReference>
<sequence length="447" mass="47739">MAERRPASLTLRLAASYALVALVLMGGSSVLLYRALAQAGWRDDAEDVRHAARMVARRMAESGRVEPRDLEGDAGVRVRVLDSRGRLLLEGPGMARMAPESLLPGAASGLQRLEGPGDTDLLVEVLPCPGGLVQAAKDLHHRERLLGRYREFLALNAALVAVLSALAGWLIARRGLAPLERLSRAVSGIRPETLTARLSAAEAPLELQDLTASLNGVLERLEAAFTRLGTLNADMAHELRTPIHALRLEVEGLLARPQAAAEERLASMMETLVHLGDMIEQMLFLARTEDPATHLKLERLEAAHLLEKARGPFGPLAEERDVTLAVAAPPDLAVTGDPTLLRRALHNLLANALRHAPAGSAVRLAAREVADGVALEVSDQGEGIPPEALARLGQRFLRPDPSRSRGSGGAGLGLAIVQGIARMHGGRLEVVRLEPAGTLARLVVPRA</sequence>
<evidence type="ECO:0000256" key="12">
    <source>
        <dbReference type="ARBA" id="ARBA00022840"/>
    </source>
</evidence>
<feature type="domain" description="HAMP" evidence="18">
    <location>
        <begin position="173"/>
        <end position="226"/>
    </location>
</feature>
<evidence type="ECO:0000256" key="11">
    <source>
        <dbReference type="ARBA" id="ARBA00022777"/>
    </source>
</evidence>
<dbReference type="Proteomes" id="UP001165089">
    <property type="component" value="Unassembled WGS sequence"/>
</dbReference>
<keyword evidence="8" id="KW-0808">Transferase</keyword>
<evidence type="ECO:0000256" key="16">
    <source>
        <dbReference type="SAM" id="Phobius"/>
    </source>
</evidence>
<dbReference type="PANTHER" id="PTHR45436">
    <property type="entry name" value="SENSOR HISTIDINE KINASE YKOH"/>
    <property type="match status" value="1"/>
</dbReference>
<dbReference type="PRINTS" id="PR00344">
    <property type="entry name" value="BCTRLSENSOR"/>
</dbReference>
<dbReference type="EC" id="2.7.13.3" evidence="4"/>
<dbReference type="NCBIfam" id="TIGR01386">
    <property type="entry name" value="cztS_silS_copS"/>
    <property type="match status" value="1"/>
</dbReference>
<dbReference type="SMART" id="SM00304">
    <property type="entry name" value="HAMP"/>
    <property type="match status" value="1"/>
</dbReference>
<dbReference type="SMART" id="SM00388">
    <property type="entry name" value="HisKA"/>
    <property type="match status" value="1"/>
</dbReference>
<dbReference type="SUPFAM" id="SSF47384">
    <property type="entry name" value="Homodimeric domain of signal transducing histidine kinase"/>
    <property type="match status" value="1"/>
</dbReference>
<evidence type="ECO:0000313" key="19">
    <source>
        <dbReference type="EMBL" id="GLH71100.1"/>
    </source>
</evidence>
<keyword evidence="14" id="KW-0902">Two-component regulatory system</keyword>
<dbReference type="Pfam" id="PF00512">
    <property type="entry name" value="HisKA"/>
    <property type="match status" value="1"/>
</dbReference>
<dbReference type="InterPro" id="IPR003594">
    <property type="entry name" value="HATPase_dom"/>
</dbReference>
<dbReference type="PANTHER" id="PTHR45436:SF15">
    <property type="entry name" value="SENSOR HISTIDINE KINASE CUSS"/>
    <property type="match status" value="1"/>
</dbReference>
<feature type="domain" description="Histidine kinase" evidence="17">
    <location>
        <begin position="234"/>
        <end position="447"/>
    </location>
</feature>
<dbReference type="Gene3D" id="1.10.287.130">
    <property type="match status" value="1"/>
</dbReference>
<evidence type="ECO:0000256" key="8">
    <source>
        <dbReference type="ARBA" id="ARBA00022679"/>
    </source>
</evidence>
<evidence type="ECO:0000256" key="10">
    <source>
        <dbReference type="ARBA" id="ARBA00022741"/>
    </source>
</evidence>
<keyword evidence="10" id="KW-0547">Nucleotide-binding</keyword>
<evidence type="ECO:0000256" key="14">
    <source>
        <dbReference type="ARBA" id="ARBA00023012"/>
    </source>
</evidence>
<feature type="transmembrane region" description="Helical" evidence="16">
    <location>
        <begin position="152"/>
        <end position="172"/>
    </location>
</feature>
<dbReference type="InterPro" id="IPR036097">
    <property type="entry name" value="HisK_dim/P_sf"/>
</dbReference>
<comment type="caution">
    <text evidence="19">The sequence shown here is derived from an EMBL/GenBank/DDBJ whole genome shotgun (WGS) entry which is preliminary data.</text>
</comment>
<keyword evidence="13 16" id="KW-1133">Transmembrane helix</keyword>
<organism evidence="19 20">
    <name type="scientific">Geothrix rubra</name>
    <dbReference type="NCBI Taxonomy" id="2927977"/>
    <lineage>
        <taxon>Bacteria</taxon>
        <taxon>Pseudomonadati</taxon>
        <taxon>Acidobacteriota</taxon>
        <taxon>Holophagae</taxon>
        <taxon>Holophagales</taxon>
        <taxon>Holophagaceae</taxon>
        <taxon>Geothrix</taxon>
    </lineage>
</organism>
<dbReference type="CDD" id="cd00082">
    <property type="entry name" value="HisKA"/>
    <property type="match status" value="1"/>
</dbReference>
<dbReference type="PROSITE" id="PS50109">
    <property type="entry name" value="HIS_KIN"/>
    <property type="match status" value="1"/>
</dbReference>
<accession>A0ABQ5Q9K1</accession>
<evidence type="ECO:0000256" key="15">
    <source>
        <dbReference type="ARBA" id="ARBA00023136"/>
    </source>
</evidence>
<name>A0ABQ5Q9K1_9BACT</name>
<evidence type="ECO:0000256" key="7">
    <source>
        <dbReference type="ARBA" id="ARBA00022553"/>
    </source>
</evidence>
<comment type="catalytic activity">
    <reaction evidence="1">
        <text>ATP + protein L-histidine = ADP + protein N-phospho-L-histidine.</text>
        <dbReference type="EC" id="2.7.13.3"/>
    </reaction>
</comment>
<evidence type="ECO:0000256" key="2">
    <source>
        <dbReference type="ARBA" id="ARBA00004141"/>
    </source>
</evidence>
<evidence type="ECO:0000259" key="17">
    <source>
        <dbReference type="PROSITE" id="PS50109"/>
    </source>
</evidence>
<dbReference type="Gene3D" id="3.30.565.10">
    <property type="entry name" value="Histidine kinase-like ATPase, C-terminal domain"/>
    <property type="match status" value="1"/>
</dbReference>
<dbReference type="PROSITE" id="PS50885">
    <property type="entry name" value="HAMP"/>
    <property type="match status" value="1"/>
</dbReference>
<dbReference type="InterPro" id="IPR006290">
    <property type="entry name" value="CztS_silS_copS"/>
</dbReference>
<keyword evidence="20" id="KW-1185">Reference proteome</keyword>
<keyword evidence="7" id="KW-0597">Phosphoprotein</keyword>
<dbReference type="InterPro" id="IPR005467">
    <property type="entry name" value="His_kinase_dom"/>
</dbReference>
<gene>
    <name evidence="19" type="ORF">GETHPA_26330</name>
</gene>
<dbReference type="SUPFAM" id="SSF55874">
    <property type="entry name" value="ATPase domain of HSP90 chaperone/DNA topoisomerase II/histidine kinase"/>
    <property type="match status" value="1"/>
</dbReference>
<dbReference type="InterPro" id="IPR003661">
    <property type="entry name" value="HisK_dim/P_dom"/>
</dbReference>
<evidence type="ECO:0000259" key="18">
    <source>
        <dbReference type="PROSITE" id="PS50885"/>
    </source>
</evidence>
<evidence type="ECO:0000313" key="20">
    <source>
        <dbReference type="Proteomes" id="UP001165089"/>
    </source>
</evidence>
<dbReference type="GO" id="GO:0016301">
    <property type="term" value="F:kinase activity"/>
    <property type="evidence" value="ECO:0007669"/>
    <property type="project" value="UniProtKB-KW"/>
</dbReference>
<dbReference type="InterPro" id="IPR003660">
    <property type="entry name" value="HAMP_dom"/>
</dbReference>
<keyword evidence="5" id="KW-1003">Cell membrane</keyword>
<keyword evidence="9 16" id="KW-0812">Transmembrane</keyword>
<evidence type="ECO:0000256" key="9">
    <source>
        <dbReference type="ARBA" id="ARBA00022692"/>
    </source>
</evidence>
<dbReference type="InterPro" id="IPR004358">
    <property type="entry name" value="Sig_transdc_His_kin-like_C"/>
</dbReference>
<dbReference type="SMART" id="SM00387">
    <property type="entry name" value="HATPase_c"/>
    <property type="match status" value="1"/>
</dbReference>
<evidence type="ECO:0000256" key="4">
    <source>
        <dbReference type="ARBA" id="ARBA00012438"/>
    </source>
</evidence>
<comment type="subcellular location">
    <subcellularLocation>
        <location evidence="3">Cell inner membrane</location>
    </subcellularLocation>
    <subcellularLocation>
        <location evidence="2">Membrane</location>
        <topology evidence="2">Multi-pass membrane protein</topology>
    </subcellularLocation>
</comment>
<dbReference type="RefSeq" id="WP_285727007.1">
    <property type="nucleotide sequence ID" value="NZ_BSDD01000005.1"/>
</dbReference>
<keyword evidence="12" id="KW-0067">ATP-binding</keyword>